<dbReference type="Proteomes" id="UP000095751">
    <property type="component" value="Unassembled WGS sequence"/>
</dbReference>
<keyword evidence="4" id="KW-0378">Hydrolase</keyword>
<sequence length="379" mass="42747">MSSRFIEHHQSTTLLGWPTDILSVDKINISAAGEDPNPNPVHTIHTIIIHIPGNPGQYNWYNSDFRDILSGLGDGYSLHHCRRRSCHEESASASIPWTVDGQVLHKIAYIDSLLLLIKQHSNHSRFIPNPKFIWMGHSFGCHIIQRICVLRKDILKRTEGFLFLMPYIRTFPNNVIDQKNLNFCGNNQNHLINIGTRLSQTIRLLPESVVRNLIRNGMKRDDDEITNLTTTLLRQPIYPQNFLQLGTEEIRDIPNEIDVTALRLLSSSSSSNKGGGGGERPIFILYAGDNDQWCPYFHGEEIISLQSVNVLPSSIKITKIPGLRHDYVCQNRVTRSKVNDWCISNISSVNNTNANPSTSDDGDCYRSVAPNTMALASKL</sequence>
<dbReference type="GO" id="GO:0019915">
    <property type="term" value="P:lipid storage"/>
    <property type="evidence" value="ECO:0007669"/>
    <property type="project" value="InterPro"/>
</dbReference>
<dbReference type="Pfam" id="PF10230">
    <property type="entry name" value="LIDHydrolase"/>
    <property type="match status" value="1"/>
</dbReference>
<dbReference type="Gene3D" id="3.40.50.1820">
    <property type="entry name" value="alpha/beta hydrolase"/>
    <property type="match status" value="1"/>
</dbReference>
<dbReference type="PANTHER" id="PTHR13390:SF0">
    <property type="entry name" value="LIPID DROPLET-ASSOCIATED HYDROLASE"/>
    <property type="match status" value="1"/>
</dbReference>
<evidence type="ECO:0000256" key="4">
    <source>
        <dbReference type="ARBA" id="ARBA00022801"/>
    </source>
</evidence>
<reference evidence="5 6" key="1">
    <citation type="submission" date="2016-09" db="EMBL/GenBank/DDBJ databases">
        <title>Extensive genetic diversity and differential bi-allelic expression allows diatom success in the polar Southern Ocean.</title>
        <authorList>
            <consortium name="DOE Joint Genome Institute"/>
            <person name="Mock T."/>
            <person name="Otillar R.P."/>
            <person name="Strauss J."/>
            <person name="Dupont C."/>
            <person name="Frickenhaus S."/>
            <person name="Maumus F."/>
            <person name="Mcmullan M."/>
            <person name="Sanges R."/>
            <person name="Schmutz J."/>
            <person name="Toseland A."/>
            <person name="Valas R."/>
            <person name="Veluchamy A."/>
            <person name="Ward B.J."/>
            <person name="Allen A."/>
            <person name="Barry K."/>
            <person name="Falciatore A."/>
            <person name="Ferrante M."/>
            <person name="Fortunato A.E."/>
            <person name="Gloeckner G."/>
            <person name="Gruber A."/>
            <person name="Hipkin R."/>
            <person name="Janech M."/>
            <person name="Kroth P."/>
            <person name="Leese F."/>
            <person name="Lindquist E."/>
            <person name="Lyon B.R."/>
            <person name="Martin J."/>
            <person name="Mayer C."/>
            <person name="Parker M."/>
            <person name="Quesneville H."/>
            <person name="Raymond J."/>
            <person name="Uhlig C."/>
            <person name="Valentin K.U."/>
            <person name="Worden A.Z."/>
            <person name="Armbrust E.V."/>
            <person name="Bowler C."/>
            <person name="Green B."/>
            <person name="Moulton V."/>
            <person name="Van Oosterhout C."/>
            <person name="Grigoriev I."/>
        </authorList>
    </citation>
    <scope>NUCLEOTIDE SEQUENCE [LARGE SCALE GENOMIC DNA]</scope>
    <source>
        <strain evidence="5 6">CCMP1102</strain>
    </source>
</reference>
<accession>A0A1E7F6Y1</accession>
<name>A0A1E7F6Y1_9STRA</name>
<evidence type="ECO:0000313" key="6">
    <source>
        <dbReference type="Proteomes" id="UP000095751"/>
    </source>
</evidence>
<evidence type="ECO:0008006" key="7">
    <source>
        <dbReference type="Google" id="ProtNLM"/>
    </source>
</evidence>
<proteinExistence type="inferred from homology"/>
<organism evidence="5 6">
    <name type="scientific">Fragilariopsis cylindrus CCMP1102</name>
    <dbReference type="NCBI Taxonomy" id="635003"/>
    <lineage>
        <taxon>Eukaryota</taxon>
        <taxon>Sar</taxon>
        <taxon>Stramenopiles</taxon>
        <taxon>Ochrophyta</taxon>
        <taxon>Bacillariophyta</taxon>
        <taxon>Bacillariophyceae</taxon>
        <taxon>Bacillariophycidae</taxon>
        <taxon>Bacillariales</taxon>
        <taxon>Bacillariaceae</taxon>
        <taxon>Fragilariopsis</taxon>
    </lineage>
</organism>
<dbReference type="InterPro" id="IPR029058">
    <property type="entry name" value="AB_hydrolase_fold"/>
</dbReference>
<comment type="similarity">
    <text evidence="2">Belongs to the AB hydrolase superfamily. LDAH family.</text>
</comment>
<dbReference type="SUPFAM" id="SSF53474">
    <property type="entry name" value="alpha/beta-Hydrolases"/>
    <property type="match status" value="1"/>
</dbReference>
<dbReference type="InParanoid" id="A0A1E7F6Y1"/>
<dbReference type="EMBL" id="KV784361">
    <property type="protein sequence ID" value="OEU13864.1"/>
    <property type="molecule type" value="Genomic_DNA"/>
</dbReference>
<comment type="subcellular location">
    <subcellularLocation>
        <location evidence="1">Lipid droplet</location>
    </subcellularLocation>
</comment>
<dbReference type="InterPro" id="IPR019363">
    <property type="entry name" value="LDAH"/>
</dbReference>
<evidence type="ECO:0000256" key="3">
    <source>
        <dbReference type="ARBA" id="ARBA00022677"/>
    </source>
</evidence>
<dbReference type="OrthoDB" id="448051at2759"/>
<evidence type="ECO:0000256" key="2">
    <source>
        <dbReference type="ARBA" id="ARBA00008300"/>
    </source>
</evidence>
<evidence type="ECO:0000256" key="1">
    <source>
        <dbReference type="ARBA" id="ARBA00004502"/>
    </source>
</evidence>
<protein>
    <recommendedName>
        <fullName evidence="7">Alpha/beta-hydrolase</fullName>
    </recommendedName>
</protein>
<gene>
    <name evidence="5" type="ORF">FRACYDRAFT_242216</name>
</gene>
<dbReference type="KEGG" id="fcy:FRACYDRAFT_242216"/>
<dbReference type="PANTHER" id="PTHR13390">
    <property type="entry name" value="LIPASE"/>
    <property type="match status" value="1"/>
</dbReference>
<dbReference type="AlphaFoldDB" id="A0A1E7F6Y1"/>
<dbReference type="GO" id="GO:0005811">
    <property type="term" value="C:lipid droplet"/>
    <property type="evidence" value="ECO:0007669"/>
    <property type="project" value="UniProtKB-SubCell"/>
</dbReference>
<evidence type="ECO:0000313" key="5">
    <source>
        <dbReference type="EMBL" id="OEU13864.1"/>
    </source>
</evidence>
<keyword evidence="3" id="KW-0551">Lipid droplet</keyword>
<dbReference type="GO" id="GO:0016298">
    <property type="term" value="F:lipase activity"/>
    <property type="evidence" value="ECO:0007669"/>
    <property type="project" value="InterPro"/>
</dbReference>
<keyword evidence="6" id="KW-1185">Reference proteome</keyword>